<keyword evidence="3" id="KW-1185">Reference proteome</keyword>
<dbReference type="EMBL" id="FTMD01000021">
    <property type="protein sequence ID" value="SIR57748.1"/>
    <property type="molecule type" value="Genomic_DNA"/>
</dbReference>
<dbReference type="AlphaFoldDB" id="A0A1N7C2E0"/>
<keyword evidence="1" id="KW-1133">Transmembrane helix</keyword>
<name>A0A1N7C2E0_9RHOO</name>
<keyword evidence="1" id="KW-0812">Transmembrane</keyword>
<evidence type="ECO:0000256" key="1">
    <source>
        <dbReference type="SAM" id="Phobius"/>
    </source>
</evidence>
<gene>
    <name evidence="2" type="ORF">SAMN05421829_12148</name>
</gene>
<dbReference type="STRING" id="34027.SAMN05421829_12148"/>
<proteinExistence type="predicted"/>
<organism evidence="2 3">
    <name type="scientific">Aromatoleum tolulyticum</name>
    <dbReference type="NCBI Taxonomy" id="34027"/>
    <lineage>
        <taxon>Bacteria</taxon>
        <taxon>Pseudomonadati</taxon>
        <taxon>Pseudomonadota</taxon>
        <taxon>Betaproteobacteria</taxon>
        <taxon>Rhodocyclales</taxon>
        <taxon>Rhodocyclaceae</taxon>
        <taxon>Aromatoleum</taxon>
    </lineage>
</organism>
<reference evidence="3" key="1">
    <citation type="submission" date="2017-01" db="EMBL/GenBank/DDBJ databases">
        <authorList>
            <person name="Varghese N."/>
            <person name="Submissions S."/>
        </authorList>
    </citation>
    <scope>NUCLEOTIDE SEQUENCE [LARGE SCALE GENOMIC DNA]</scope>
    <source>
        <strain evidence="3">ATCC 51758</strain>
    </source>
</reference>
<feature type="transmembrane region" description="Helical" evidence="1">
    <location>
        <begin position="115"/>
        <end position="133"/>
    </location>
</feature>
<protein>
    <submittedName>
        <fullName evidence="2">Uncharacterized protein</fullName>
    </submittedName>
</protein>
<accession>A0A1N7C2E0</accession>
<sequence>MIPALFDSLAWACAFALCLPGLRRRPAYGAVAVLVIAALLWLPVGGTSLLAVLRGAAGAASVTTAATLAALLCARCACECVFPRGERALVAALAAAAGLLFYPPALGLGAIDPYAWGYGGALMPLAVGALALAAAATGRWTIAGALTAALAMWRLQLLESTNLWDYLIDPLLASGGLIWLIVGAWRGKSVKRAGCSPAAARSSANAGDAR</sequence>
<feature type="transmembrane region" description="Helical" evidence="1">
    <location>
        <begin position="27"/>
        <end position="44"/>
    </location>
</feature>
<dbReference type="Proteomes" id="UP000186819">
    <property type="component" value="Unassembled WGS sequence"/>
</dbReference>
<evidence type="ECO:0000313" key="2">
    <source>
        <dbReference type="EMBL" id="SIR57748.1"/>
    </source>
</evidence>
<feature type="transmembrane region" description="Helical" evidence="1">
    <location>
        <begin position="89"/>
        <end position="109"/>
    </location>
</feature>
<feature type="transmembrane region" description="Helical" evidence="1">
    <location>
        <begin position="163"/>
        <end position="182"/>
    </location>
</feature>
<keyword evidence="1" id="KW-0472">Membrane</keyword>
<evidence type="ECO:0000313" key="3">
    <source>
        <dbReference type="Proteomes" id="UP000186819"/>
    </source>
</evidence>
<feature type="transmembrane region" description="Helical" evidence="1">
    <location>
        <begin position="56"/>
        <end position="77"/>
    </location>
</feature>